<dbReference type="PANTHER" id="PTHR11480">
    <property type="entry name" value="SAPOSIN-RELATED"/>
    <property type="match status" value="1"/>
</dbReference>
<comment type="caution">
    <text evidence="4">The sequence shown here is derived from an EMBL/GenBank/DDBJ whole genome shotgun (WGS) entry which is preliminary data.</text>
</comment>
<evidence type="ECO:0000256" key="2">
    <source>
        <dbReference type="ARBA" id="ARBA00023180"/>
    </source>
</evidence>
<protein>
    <recommendedName>
        <fullName evidence="3">Saposin B-type domain-containing protein</fullName>
    </recommendedName>
</protein>
<dbReference type="InterPro" id="IPR008138">
    <property type="entry name" value="SapB_2"/>
</dbReference>
<dbReference type="Pfam" id="PF03489">
    <property type="entry name" value="SapB_2"/>
    <property type="match status" value="1"/>
</dbReference>
<gene>
    <name evidence="4" type="ORF">AALO_G00068830</name>
</gene>
<dbReference type="GO" id="GO:0006665">
    <property type="term" value="P:sphingolipid metabolic process"/>
    <property type="evidence" value="ECO:0007669"/>
    <property type="project" value="InterPro"/>
</dbReference>
<feature type="domain" description="Saposin B-type" evidence="3">
    <location>
        <begin position="55"/>
        <end position="132"/>
    </location>
</feature>
<dbReference type="PRINTS" id="PR01797">
    <property type="entry name" value="SAPOSIN"/>
</dbReference>
<dbReference type="SUPFAM" id="SSF47862">
    <property type="entry name" value="Saposin"/>
    <property type="match status" value="3"/>
</dbReference>
<dbReference type="Proteomes" id="UP000823561">
    <property type="component" value="Chromosome 5"/>
</dbReference>
<dbReference type="InterPro" id="IPR008139">
    <property type="entry name" value="SaposinB_dom"/>
</dbReference>
<dbReference type="PROSITE" id="PS50015">
    <property type="entry name" value="SAP_B"/>
    <property type="match status" value="3"/>
</dbReference>
<evidence type="ECO:0000313" key="5">
    <source>
        <dbReference type="Proteomes" id="UP000823561"/>
    </source>
</evidence>
<keyword evidence="2" id="KW-0325">Glycoprotein</keyword>
<dbReference type="InterPro" id="IPR007856">
    <property type="entry name" value="SapB_1"/>
</dbReference>
<dbReference type="GO" id="GO:0016020">
    <property type="term" value="C:membrane"/>
    <property type="evidence" value="ECO:0007669"/>
    <property type="project" value="GOC"/>
</dbReference>
<dbReference type="InterPro" id="IPR011001">
    <property type="entry name" value="Saposin-like"/>
</dbReference>
<dbReference type="Pfam" id="PF05184">
    <property type="entry name" value="SapB_1"/>
    <property type="match status" value="1"/>
</dbReference>
<evidence type="ECO:0000313" key="4">
    <source>
        <dbReference type="EMBL" id="KAG5281227.1"/>
    </source>
</evidence>
<evidence type="ECO:0000259" key="3">
    <source>
        <dbReference type="PROSITE" id="PS50015"/>
    </source>
</evidence>
<evidence type="ECO:0000256" key="1">
    <source>
        <dbReference type="ARBA" id="ARBA00023157"/>
    </source>
</evidence>
<accession>A0AAV6H6H6</accession>
<dbReference type="InterPro" id="IPR008373">
    <property type="entry name" value="Saposin"/>
</dbReference>
<dbReference type="EMBL" id="JADWDJ010000005">
    <property type="protein sequence ID" value="KAG5281227.1"/>
    <property type="molecule type" value="Genomic_DNA"/>
</dbReference>
<keyword evidence="5" id="KW-1185">Reference proteome</keyword>
<reference evidence="4" key="1">
    <citation type="submission" date="2020-10" db="EMBL/GenBank/DDBJ databases">
        <title>Chromosome-scale genome assembly of the Allis shad, Alosa alosa.</title>
        <authorList>
            <person name="Margot Z."/>
            <person name="Christophe K."/>
            <person name="Cabau C."/>
            <person name="Louis A."/>
            <person name="Berthelot C."/>
            <person name="Parey E."/>
            <person name="Roest Crollius H."/>
            <person name="Montfort J."/>
            <person name="Robinson-Rechavi M."/>
            <person name="Bucao C."/>
            <person name="Bouchez O."/>
            <person name="Gislard M."/>
            <person name="Lluch J."/>
            <person name="Milhes M."/>
            <person name="Lampietro C."/>
            <person name="Lopez Roques C."/>
            <person name="Donnadieu C."/>
            <person name="Braasch I."/>
            <person name="Desvignes T."/>
            <person name="Postlethwait J."/>
            <person name="Bobe J."/>
            <person name="Guiguen Y."/>
        </authorList>
    </citation>
    <scope>NUCLEOTIDE SEQUENCE</scope>
    <source>
        <strain evidence="4">M-15738</strain>
        <tissue evidence="4">Blood</tissue>
    </source>
</reference>
<dbReference type="GO" id="GO:0005764">
    <property type="term" value="C:lysosome"/>
    <property type="evidence" value="ECO:0007669"/>
    <property type="project" value="InterPro"/>
</dbReference>
<feature type="domain" description="Saposin B-type" evidence="3">
    <location>
        <begin position="252"/>
        <end position="332"/>
    </location>
</feature>
<organism evidence="4 5">
    <name type="scientific">Alosa alosa</name>
    <name type="common">allis shad</name>
    <dbReference type="NCBI Taxonomy" id="278164"/>
    <lineage>
        <taxon>Eukaryota</taxon>
        <taxon>Metazoa</taxon>
        <taxon>Chordata</taxon>
        <taxon>Craniata</taxon>
        <taxon>Vertebrata</taxon>
        <taxon>Euteleostomi</taxon>
        <taxon>Actinopterygii</taxon>
        <taxon>Neopterygii</taxon>
        <taxon>Teleostei</taxon>
        <taxon>Clupei</taxon>
        <taxon>Clupeiformes</taxon>
        <taxon>Clupeoidei</taxon>
        <taxon>Clupeidae</taxon>
        <taxon>Alosa</taxon>
    </lineage>
</organism>
<keyword evidence="1" id="KW-1015">Disulfide bond</keyword>
<name>A0AAV6H6H6_9TELE</name>
<dbReference type="Gene3D" id="1.10.225.10">
    <property type="entry name" value="Saposin-like"/>
    <property type="match status" value="3"/>
</dbReference>
<dbReference type="AlphaFoldDB" id="A0AAV6H6H6"/>
<dbReference type="SMART" id="SM00741">
    <property type="entry name" value="SapB"/>
    <property type="match status" value="3"/>
</dbReference>
<sequence length="337" mass="37315">MLCLPLVLAVSPTHPSKMIAAILSSLVISTALSVGQTRVVVHSFPREDNNVLMLTEGVCEDCTKITQLLMDVDSPSSIQLELLRKALHGVCLQLPKGEALTRCYLMVDKHLPSIMKHQIDLCPLLGLCPIRSLQENSKPLTSDMVEISTTRVSVGGTKQNTQGGPVCALCVLLLQKMEDMLPKERTEEQIVELMGKVCSMLPDKYSEKCNDFLQKYGKQVVDFLLSDAAPHTICVLLHLCLFEEVPPREYALASDCTSCLSLSALTRFHLGRNATETQTASLLQNICQRHPNAVPQCEAFIQLYGPRLPRILGKHDGGRDACEKEDFCQSQWWGNVN</sequence>
<dbReference type="InterPro" id="IPR051428">
    <property type="entry name" value="Sphingo_Act-Surfact_Prot"/>
</dbReference>
<dbReference type="PANTHER" id="PTHR11480:SF99">
    <property type="entry name" value="SURFACTANT PROTEIN BB"/>
    <property type="match status" value="1"/>
</dbReference>
<proteinExistence type="predicted"/>
<feature type="domain" description="Saposin B-type" evidence="3">
    <location>
        <begin position="163"/>
        <end position="244"/>
    </location>
</feature>